<dbReference type="OMA" id="VMCDYLV"/>
<dbReference type="InterPro" id="IPR028094">
    <property type="entry name" value="RTC4_C"/>
</dbReference>
<sequence length="524" mass="57719">MPGRRYIGLSSQQRVPHLLSSFSKKPVAKGIKDVDVDAPPLSSSDSSDNEGLPTRANIQPTQFSDSRQSKSPLKRDVRNSGANGSGIAPGERFKRTRASTRRGSAGELGSSFQRVDRQQEAEAIDSDDATSPPVSKRPKRSPPGDGELDNHFNSEFFTKRATPSRRYGKQPKTVGGKQPRRAASPARTFEPPPEDSMSDAEDVDRYKLKLPSSPSETGSETLSPARKFKPIQDLGSPEPPSPTRKRRLKMPNDDGPLLSGNYDPEESQRPVFTIPDEIPDSFVGDDDEKLVLALSQTTNVPSASNLIRDGSISPLTDADDVPDPVPVCPLCKSEVSQSVLDEFKAAHPRMTVSDMRRFCEQHKRRSARETWIAKGYPDIDWQRLDARIAAHYGALRRILEGGAPSHYDALFRDAIRSGRNRTLLRSDANLTPGYYGLRGLRAMTENLIGEFSALLRRRAVEDRLVSARGYTAYLQAVLVPELAVRLIMEDLGVGEKEARKVLTESSSVGELLNDEIADVVFLSS</sequence>
<evidence type="ECO:0000256" key="7">
    <source>
        <dbReference type="ARBA" id="ARBA00023242"/>
    </source>
</evidence>
<dbReference type="Pfam" id="PF14474">
    <property type="entry name" value="RTC4"/>
    <property type="match status" value="1"/>
</dbReference>
<feature type="compositionally biased region" description="Low complexity" evidence="8">
    <location>
        <begin position="37"/>
        <end position="46"/>
    </location>
</feature>
<dbReference type="PANTHER" id="PTHR41391">
    <property type="entry name" value="RESTRICTION OF TELOMERE CAPPING PROTEIN 4"/>
    <property type="match status" value="1"/>
</dbReference>
<feature type="domain" description="Restriction of telomere capping protein 4 C-terminal" evidence="9">
    <location>
        <begin position="398"/>
        <end position="515"/>
    </location>
</feature>
<evidence type="ECO:0000256" key="6">
    <source>
        <dbReference type="ARBA" id="ARBA00022490"/>
    </source>
</evidence>
<comment type="function">
    <text evidence="1">May be involved in a process influencing telomere capping.</text>
</comment>
<dbReference type="OrthoDB" id="128308at2759"/>
<dbReference type="GO" id="GO:0005634">
    <property type="term" value="C:nucleus"/>
    <property type="evidence" value="ECO:0007669"/>
    <property type="project" value="UniProtKB-SubCell"/>
</dbReference>
<feature type="region of interest" description="Disordered" evidence="8">
    <location>
        <begin position="1"/>
        <end position="268"/>
    </location>
</feature>
<evidence type="ECO:0000313" key="11">
    <source>
        <dbReference type="Proteomes" id="UP000007322"/>
    </source>
</evidence>
<proteinExistence type="inferred from homology"/>
<dbReference type="GO" id="GO:0005737">
    <property type="term" value="C:cytoplasm"/>
    <property type="evidence" value="ECO:0007669"/>
    <property type="project" value="UniProtKB-SubCell"/>
</dbReference>
<keyword evidence="6" id="KW-0963">Cytoplasm</keyword>
<name>G2Q0S1_THET4</name>
<dbReference type="GeneID" id="11513361"/>
<feature type="compositionally biased region" description="Polar residues" evidence="8">
    <location>
        <begin position="56"/>
        <end position="71"/>
    </location>
</feature>
<evidence type="ECO:0000259" key="9">
    <source>
        <dbReference type="SMART" id="SM01312"/>
    </source>
</evidence>
<comment type="subcellular location">
    <subcellularLocation>
        <location evidence="3">Cytoplasm</location>
    </subcellularLocation>
    <subcellularLocation>
        <location evidence="2">Nucleus</location>
    </subcellularLocation>
</comment>
<evidence type="ECO:0000256" key="4">
    <source>
        <dbReference type="ARBA" id="ARBA00009461"/>
    </source>
</evidence>
<evidence type="ECO:0000256" key="8">
    <source>
        <dbReference type="SAM" id="MobiDB-lite"/>
    </source>
</evidence>
<dbReference type="Proteomes" id="UP000007322">
    <property type="component" value="Chromosome 1"/>
</dbReference>
<protein>
    <recommendedName>
        <fullName evidence="5">Restriction of telomere capping protein 4</fullName>
    </recommendedName>
</protein>
<evidence type="ECO:0000256" key="5">
    <source>
        <dbReference type="ARBA" id="ARBA00015162"/>
    </source>
</evidence>
<dbReference type="eggNOG" id="ENOG502SEU0">
    <property type="taxonomic scope" value="Eukaryota"/>
</dbReference>
<evidence type="ECO:0000256" key="3">
    <source>
        <dbReference type="ARBA" id="ARBA00004496"/>
    </source>
</evidence>
<dbReference type="HOGENOM" id="CLU_030573_1_0_1"/>
<evidence type="ECO:0000256" key="2">
    <source>
        <dbReference type="ARBA" id="ARBA00004123"/>
    </source>
</evidence>
<evidence type="ECO:0000256" key="1">
    <source>
        <dbReference type="ARBA" id="ARBA00002738"/>
    </source>
</evidence>
<comment type="similarity">
    <text evidence="4">Belongs to the RTC4 family.</text>
</comment>
<gene>
    <name evidence="10" type="ORF">MYCTH_105600</name>
</gene>
<dbReference type="InParanoid" id="G2Q0S1"/>
<dbReference type="VEuPathDB" id="FungiDB:MYCTH_105600"/>
<dbReference type="InterPro" id="IPR039024">
    <property type="entry name" value="RTC4"/>
</dbReference>
<dbReference type="KEGG" id="mtm:MYCTH_105600"/>
<keyword evidence="11" id="KW-1185">Reference proteome</keyword>
<dbReference type="AlphaFoldDB" id="G2Q0S1"/>
<evidence type="ECO:0000313" key="10">
    <source>
        <dbReference type="EMBL" id="AEO53221.1"/>
    </source>
</evidence>
<dbReference type="RefSeq" id="XP_003658466.1">
    <property type="nucleotide sequence ID" value="XM_003658418.1"/>
</dbReference>
<feature type="compositionally biased region" description="Acidic residues" evidence="8">
    <location>
        <begin position="192"/>
        <end position="202"/>
    </location>
</feature>
<organism evidence="10 11">
    <name type="scientific">Thermothelomyces thermophilus (strain ATCC 42464 / BCRC 31852 / DSM 1799)</name>
    <name type="common">Sporotrichum thermophile</name>
    <dbReference type="NCBI Taxonomy" id="573729"/>
    <lineage>
        <taxon>Eukaryota</taxon>
        <taxon>Fungi</taxon>
        <taxon>Dikarya</taxon>
        <taxon>Ascomycota</taxon>
        <taxon>Pezizomycotina</taxon>
        <taxon>Sordariomycetes</taxon>
        <taxon>Sordariomycetidae</taxon>
        <taxon>Sordariales</taxon>
        <taxon>Chaetomiaceae</taxon>
        <taxon>Thermothelomyces</taxon>
    </lineage>
</organism>
<dbReference type="EMBL" id="CP003002">
    <property type="protein sequence ID" value="AEO53221.1"/>
    <property type="molecule type" value="Genomic_DNA"/>
</dbReference>
<dbReference type="SMART" id="SM01312">
    <property type="entry name" value="RTC4"/>
    <property type="match status" value="1"/>
</dbReference>
<accession>G2Q0S1</accession>
<dbReference type="PANTHER" id="PTHR41391:SF1">
    <property type="entry name" value="RESTRICTION OF TELOMERE CAPPING PROTEIN 4"/>
    <property type="match status" value="1"/>
</dbReference>
<keyword evidence="7" id="KW-0539">Nucleus</keyword>
<feature type="compositionally biased region" description="Polar residues" evidence="8">
    <location>
        <begin position="212"/>
        <end position="222"/>
    </location>
</feature>
<reference evidence="10 11" key="1">
    <citation type="journal article" date="2011" name="Nat. Biotechnol.">
        <title>Comparative genomic analysis of the thermophilic biomass-degrading fungi Myceliophthora thermophila and Thielavia terrestris.</title>
        <authorList>
            <person name="Berka R.M."/>
            <person name="Grigoriev I.V."/>
            <person name="Otillar R."/>
            <person name="Salamov A."/>
            <person name="Grimwood J."/>
            <person name="Reid I."/>
            <person name="Ishmael N."/>
            <person name="John T."/>
            <person name="Darmond C."/>
            <person name="Moisan M.-C."/>
            <person name="Henrissat B."/>
            <person name="Coutinho P.M."/>
            <person name="Lombard V."/>
            <person name="Natvig D.O."/>
            <person name="Lindquist E."/>
            <person name="Schmutz J."/>
            <person name="Lucas S."/>
            <person name="Harris P."/>
            <person name="Powlowski J."/>
            <person name="Bellemare A."/>
            <person name="Taylor D."/>
            <person name="Butler G."/>
            <person name="de Vries R.P."/>
            <person name="Allijn I.E."/>
            <person name="van den Brink J."/>
            <person name="Ushinsky S."/>
            <person name="Storms R."/>
            <person name="Powell A.J."/>
            <person name="Paulsen I.T."/>
            <person name="Elbourne L.D.H."/>
            <person name="Baker S.E."/>
            <person name="Magnuson J."/>
            <person name="LaBoissiere S."/>
            <person name="Clutterbuck A.J."/>
            <person name="Martinez D."/>
            <person name="Wogulis M."/>
            <person name="de Leon A.L."/>
            <person name="Rey M.W."/>
            <person name="Tsang A."/>
        </authorList>
    </citation>
    <scope>NUCLEOTIDE SEQUENCE [LARGE SCALE GENOMIC DNA]</scope>
    <source>
        <strain evidence="11">ATCC 42464 / BCRC 31852 / DSM 1799</strain>
    </source>
</reference>